<dbReference type="InterPro" id="IPR002867">
    <property type="entry name" value="IBR_dom"/>
</dbReference>
<sequence>MSYTEEDYYDDAEYTVEYDHNYNDQWALVSSSEAECPLADIRANTRLFTTLSTSEVLEGLQRDVGKANEILGLTPEAALLVLRHYGWKMDDATLERYFAEMDDVNEKLRITEAAFSGDGTGSELVRNDRSMECPICGDDVSAEKTVALANCRHFVCVDCLTTNLLCAVKHGHDLLDRRCPMRGCCSLVGLKVFKELLPTKEYRRVQRRFLNDYLGGNTHMRCCPNETPCEGVIRVAVRQESGPEVRCDVCSLEFCFTCLQPPHPPATCEMMRSWAKLLQENEPSLALIQETTKGCPKCSVRVEKNMGCNHMKCICCQYEYCWVCLGPWLNHNASFYECNKVRMGETKNEKNMLLECFERWDNHKRSIALETKSLQEIFEKIRKLTQNNKETSTLDKTLSLLYHTQRVLHDCRVVLMNAYIALFFGGMAGSSLQYRIQQLELRIEETSRLIDAPPENLDVDEIESRSHQAIHWCNVLRKEGSD</sequence>
<dbReference type="InterPro" id="IPR017907">
    <property type="entry name" value="Znf_RING_CS"/>
</dbReference>
<keyword evidence="7" id="KW-0833">Ubl conjugation pathway</keyword>
<evidence type="ECO:0000256" key="1">
    <source>
        <dbReference type="ARBA" id="ARBA00001798"/>
    </source>
</evidence>
<dbReference type="Gene3D" id="3.30.40.10">
    <property type="entry name" value="Zinc/RING finger domain, C3HC4 (zinc finger)"/>
    <property type="match status" value="1"/>
</dbReference>
<evidence type="ECO:0000313" key="13">
    <source>
        <dbReference type="Proteomes" id="UP000283634"/>
    </source>
</evidence>
<dbReference type="OrthoDB" id="10009520at2759"/>
<dbReference type="PANTHER" id="PTHR11685">
    <property type="entry name" value="RBR FAMILY RING FINGER AND IBR DOMAIN-CONTAINING"/>
    <property type="match status" value="1"/>
</dbReference>
<dbReference type="AlphaFoldDB" id="A0A3R7JXL5"/>
<proteinExistence type="predicted"/>
<dbReference type="InterPro" id="IPR001841">
    <property type="entry name" value="Znf_RING"/>
</dbReference>
<dbReference type="PROSITE" id="PS50089">
    <property type="entry name" value="ZF_RING_2"/>
    <property type="match status" value="1"/>
</dbReference>
<evidence type="ECO:0000256" key="5">
    <source>
        <dbReference type="ARBA" id="ARBA00022737"/>
    </source>
</evidence>
<keyword evidence="8" id="KW-0862">Zinc</keyword>
<dbReference type="GO" id="GO:0008270">
    <property type="term" value="F:zinc ion binding"/>
    <property type="evidence" value="ECO:0007669"/>
    <property type="project" value="UniProtKB-KW"/>
</dbReference>
<dbReference type="PROSITE" id="PS00518">
    <property type="entry name" value="ZF_RING_1"/>
    <property type="match status" value="1"/>
</dbReference>
<dbReference type="RefSeq" id="XP_029234656.1">
    <property type="nucleotide sequence ID" value="XM_029385477.1"/>
</dbReference>
<dbReference type="OMA" id="HRFCMIC"/>
<dbReference type="Gene3D" id="1.20.120.1750">
    <property type="match status" value="1"/>
</dbReference>
<dbReference type="GO" id="GO:0061630">
    <property type="term" value="F:ubiquitin protein ligase activity"/>
    <property type="evidence" value="ECO:0007669"/>
    <property type="project" value="UniProtKB-EC"/>
</dbReference>
<dbReference type="Pfam" id="PF22191">
    <property type="entry name" value="IBR_1"/>
    <property type="match status" value="1"/>
</dbReference>
<dbReference type="InterPro" id="IPR044066">
    <property type="entry name" value="TRIAD_supradom"/>
</dbReference>
<keyword evidence="5" id="KW-0677">Repeat</keyword>
<evidence type="ECO:0000259" key="11">
    <source>
        <dbReference type="PROSITE" id="PS51873"/>
    </source>
</evidence>
<comment type="catalytic activity">
    <reaction evidence="1">
        <text>[E2 ubiquitin-conjugating enzyme]-S-ubiquitinyl-L-cysteine + [acceptor protein]-L-lysine = [E2 ubiquitin-conjugating enzyme]-L-cysteine + [acceptor protein]-N(6)-ubiquitinyl-L-lysine.</text>
        <dbReference type="EC" id="2.3.2.31"/>
    </reaction>
</comment>
<dbReference type="Pfam" id="PF01485">
    <property type="entry name" value="IBR"/>
    <property type="match status" value="1"/>
</dbReference>
<dbReference type="EMBL" id="MKGL01000460">
    <property type="protein sequence ID" value="RNE98474.1"/>
    <property type="molecule type" value="Genomic_DNA"/>
</dbReference>
<accession>A0A3R7JXL5</accession>
<dbReference type="Proteomes" id="UP000283634">
    <property type="component" value="Unassembled WGS sequence"/>
</dbReference>
<evidence type="ECO:0000313" key="12">
    <source>
        <dbReference type="EMBL" id="RNE98474.1"/>
    </source>
</evidence>
<reference evidence="12 13" key="1">
    <citation type="journal article" date="2018" name="BMC Genomics">
        <title>Genomic comparison of Trypanosoma conorhini and Trypanosoma rangeli to Trypanosoma cruzi strains of high and low virulence.</title>
        <authorList>
            <person name="Bradwell K.R."/>
            <person name="Koparde V.N."/>
            <person name="Matveyev A.V."/>
            <person name="Serrano M.G."/>
            <person name="Alves J.M."/>
            <person name="Parikh H."/>
            <person name="Huang B."/>
            <person name="Lee V."/>
            <person name="Espinosa-Alvarez O."/>
            <person name="Ortiz P.A."/>
            <person name="Costa-Martins A.G."/>
            <person name="Teixeira M.M."/>
            <person name="Buck G.A."/>
        </authorList>
    </citation>
    <scope>NUCLEOTIDE SEQUENCE [LARGE SCALE GENOMIC DNA]</scope>
    <source>
        <strain evidence="12 13">AM80</strain>
    </source>
</reference>
<evidence type="ECO:0000256" key="6">
    <source>
        <dbReference type="ARBA" id="ARBA00022771"/>
    </source>
</evidence>
<evidence type="ECO:0000256" key="8">
    <source>
        <dbReference type="ARBA" id="ARBA00022833"/>
    </source>
</evidence>
<dbReference type="EC" id="2.3.2.31" evidence="2"/>
<keyword evidence="3" id="KW-0808">Transferase</keyword>
<evidence type="ECO:0000256" key="3">
    <source>
        <dbReference type="ARBA" id="ARBA00022679"/>
    </source>
</evidence>
<comment type="caution">
    <text evidence="12">The sequence shown here is derived from an EMBL/GenBank/DDBJ whole genome shotgun (WGS) entry which is preliminary data.</text>
</comment>
<dbReference type="InterPro" id="IPR031127">
    <property type="entry name" value="E3_UB_ligase_RBR"/>
</dbReference>
<dbReference type="VEuPathDB" id="TriTrypDB:TRSC58_02698"/>
<evidence type="ECO:0000256" key="7">
    <source>
        <dbReference type="ARBA" id="ARBA00022786"/>
    </source>
</evidence>
<evidence type="ECO:0000256" key="4">
    <source>
        <dbReference type="ARBA" id="ARBA00022723"/>
    </source>
</evidence>
<protein>
    <recommendedName>
        <fullName evidence="2">RBR-type E3 ubiquitin transferase</fullName>
        <ecNumber evidence="2">2.3.2.31</ecNumber>
    </recommendedName>
</protein>
<gene>
    <name evidence="12" type="ORF">TraAM80_08743</name>
</gene>
<keyword evidence="4" id="KW-0479">Metal-binding</keyword>
<dbReference type="GeneID" id="40332676"/>
<dbReference type="SUPFAM" id="SSF57850">
    <property type="entry name" value="RING/U-box"/>
    <property type="match status" value="3"/>
</dbReference>
<dbReference type="GO" id="GO:0016567">
    <property type="term" value="P:protein ubiquitination"/>
    <property type="evidence" value="ECO:0007669"/>
    <property type="project" value="InterPro"/>
</dbReference>
<evidence type="ECO:0000259" key="10">
    <source>
        <dbReference type="PROSITE" id="PS50089"/>
    </source>
</evidence>
<keyword evidence="6 9" id="KW-0863">Zinc-finger</keyword>
<evidence type="ECO:0000256" key="9">
    <source>
        <dbReference type="PROSITE-ProRule" id="PRU00175"/>
    </source>
</evidence>
<dbReference type="PROSITE" id="PS51873">
    <property type="entry name" value="TRIAD"/>
    <property type="match status" value="1"/>
</dbReference>
<feature type="domain" description="RING-type" evidence="10">
    <location>
        <begin position="133"/>
        <end position="181"/>
    </location>
</feature>
<organism evidence="12 13">
    <name type="scientific">Trypanosoma rangeli</name>
    <dbReference type="NCBI Taxonomy" id="5698"/>
    <lineage>
        <taxon>Eukaryota</taxon>
        <taxon>Discoba</taxon>
        <taxon>Euglenozoa</taxon>
        <taxon>Kinetoplastea</taxon>
        <taxon>Metakinetoplastina</taxon>
        <taxon>Trypanosomatida</taxon>
        <taxon>Trypanosomatidae</taxon>
        <taxon>Trypanosoma</taxon>
        <taxon>Herpetosoma</taxon>
    </lineage>
</organism>
<feature type="domain" description="RING-type" evidence="11">
    <location>
        <begin position="129"/>
        <end position="342"/>
    </location>
</feature>
<name>A0A3R7JXL5_TRYRA</name>
<evidence type="ECO:0000256" key="2">
    <source>
        <dbReference type="ARBA" id="ARBA00012251"/>
    </source>
</evidence>
<dbReference type="SMART" id="SM00647">
    <property type="entry name" value="IBR"/>
    <property type="match status" value="2"/>
</dbReference>
<dbReference type="InterPro" id="IPR013083">
    <property type="entry name" value="Znf_RING/FYVE/PHD"/>
</dbReference>
<keyword evidence="13" id="KW-1185">Reference proteome</keyword>